<sequence length="482" mass="52604">MADENVPAPAPTRSNDQILPFAAWANLGSPTKKGRKDKPHVIPYCRFMKLIIYHLGRIHNIHQRSESPFHLTEEDLRLGNLKFIFKGEVDEVFGMPIPNELISNNIRNAPYYNAYLEMVAKHDQKVAAEKEGKKISASAKQPKSKPAIEKSSKPTPTSKPKPAKEKPSKPSTAKPPKPKPAKENSFQLVDEPDEEPAQPKPEPEPELQGEGEGEEYDVERAIQMSLESFHAAGHAHVGGVAIREPVAEATRPLPVVEGKGKAIVTEEQAAQSLLALHTPKRRSTMDQFIFQRRTLATEEASIGPSVQPQDDTSANVVRESPSPADAEKGVESDKTNSGDQAGSDPGETHESRPLLEQVFMDEDQAGPDPRESGVALAGPDPEPTHDEFMANLYPKNLKDAYTIGDQFINDKSTKDEPEKLNVEAEVVTMVIVPIYQASSSNPPLSTPVIDLSPPKTASSTTQAPIFTTTTTTTTTTLPPPPQ</sequence>
<proteinExistence type="predicted"/>
<evidence type="ECO:0008006" key="4">
    <source>
        <dbReference type="Google" id="ProtNLM"/>
    </source>
</evidence>
<evidence type="ECO:0000256" key="1">
    <source>
        <dbReference type="SAM" id="MobiDB-lite"/>
    </source>
</evidence>
<feature type="compositionally biased region" description="Polar residues" evidence="1">
    <location>
        <begin position="304"/>
        <end position="315"/>
    </location>
</feature>
<organism evidence="2 3">
    <name type="scientific">Tanacetum coccineum</name>
    <dbReference type="NCBI Taxonomy" id="301880"/>
    <lineage>
        <taxon>Eukaryota</taxon>
        <taxon>Viridiplantae</taxon>
        <taxon>Streptophyta</taxon>
        <taxon>Embryophyta</taxon>
        <taxon>Tracheophyta</taxon>
        <taxon>Spermatophyta</taxon>
        <taxon>Magnoliopsida</taxon>
        <taxon>eudicotyledons</taxon>
        <taxon>Gunneridae</taxon>
        <taxon>Pentapetalae</taxon>
        <taxon>asterids</taxon>
        <taxon>campanulids</taxon>
        <taxon>Asterales</taxon>
        <taxon>Asteraceae</taxon>
        <taxon>Asteroideae</taxon>
        <taxon>Anthemideae</taxon>
        <taxon>Anthemidinae</taxon>
        <taxon>Tanacetum</taxon>
    </lineage>
</organism>
<feature type="region of interest" description="Disordered" evidence="1">
    <location>
        <begin position="298"/>
        <end position="387"/>
    </location>
</feature>
<gene>
    <name evidence="2" type="ORF">Tco_1057848</name>
</gene>
<feature type="compositionally biased region" description="Low complexity" evidence="1">
    <location>
        <begin position="460"/>
        <end position="476"/>
    </location>
</feature>
<evidence type="ECO:0000313" key="3">
    <source>
        <dbReference type="Proteomes" id="UP001151760"/>
    </source>
</evidence>
<keyword evidence="3" id="KW-1185">Reference proteome</keyword>
<evidence type="ECO:0000313" key="2">
    <source>
        <dbReference type="EMBL" id="GJT83506.1"/>
    </source>
</evidence>
<reference evidence="2" key="2">
    <citation type="submission" date="2022-01" db="EMBL/GenBank/DDBJ databases">
        <authorList>
            <person name="Yamashiro T."/>
            <person name="Shiraishi A."/>
            <person name="Satake H."/>
            <person name="Nakayama K."/>
        </authorList>
    </citation>
    <scope>NUCLEOTIDE SEQUENCE</scope>
</reference>
<feature type="compositionally biased region" description="Acidic residues" evidence="1">
    <location>
        <begin position="204"/>
        <end position="217"/>
    </location>
</feature>
<feature type="region of interest" description="Disordered" evidence="1">
    <location>
        <begin position="437"/>
        <end position="482"/>
    </location>
</feature>
<feature type="region of interest" description="Disordered" evidence="1">
    <location>
        <begin position="130"/>
        <end position="220"/>
    </location>
</feature>
<accession>A0ABQ5H6R2</accession>
<reference evidence="2" key="1">
    <citation type="journal article" date="2022" name="Int. J. Mol. Sci.">
        <title>Draft Genome of Tanacetum Coccineum: Genomic Comparison of Closely Related Tanacetum-Family Plants.</title>
        <authorList>
            <person name="Yamashiro T."/>
            <person name="Shiraishi A."/>
            <person name="Nakayama K."/>
            <person name="Satake H."/>
        </authorList>
    </citation>
    <scope>NUCLEOTIDE SEQUENCE</scope>
</reference>
<dbReference type="EMBL" id="BQNB010019269">
    <property type="protein sequence ID" value="GJT83506.1"/>
    <property type="molecule type" value="Genomic_DNA"/>
</dbReference>
<feature type="compositionally biased region" description="Basic and acidic residues" evidence="1">
    <location>
        <begin position="325"/>
        <end position="336"/>
    </location>
</feature>
<dbReference type="Proteomes" id="UP001151760">
    <property type="component" value="Unassembled WGS sequence"/>
</dbReference>
<protein>
    <recommendedName>
        <fullName evidence="4">Histone deacetylase 14</fullName>
    </recommendedName>
</protein>
<comment type="caution">
    <text evidence="2">The sequence shown here is derived from an EMBL/GenBank/DDBJ whole genome shotgun (WGS) entry which is preliminary data.</text>
</comment>
<name>A0ABQ5H6R2_9ASTR</name>